<proteinExistence type="predicted"/>
<name>Q9QAH6_BBTV</name>
<protein>
    <submittedName>
        <fullName evidence="1">Uncharacterized protein</fullName>
    </submittedName>
</protein>
<dbReference type="EMBL" id="AF110266">
    <property type="protein sequence ID" value="AAF21929.1"/>
    <property type="molecule type" value="Genomic_DNA"/>
</dbReference>
<sequence length="42" mass="5093">MIIYLMSYRICVKLINGLWNIYMIVRIPSTEVRIHYTECKQS</sequence>
<evidence type="ECO:0000313" key="1">
    <source>
        <dbReference type="EMBL" id="AAF21929.1"/>
    </source>
</evidence>
<organism evidence="1">
    <name type="scientific">Banana bunchy top virus</name>
    <name type="common">BBTV</name>
    <dbReference type="NCBI Taxonomy" id="12585"/>
    <lineage>
        <taxon>Viruses</taxon>
        <taxon>Monodnaviria</taxon>
        <taxon>Shotokuvirae</taxon>
        <taxon>Cressdnaviricota</taxon>
        <taxon>Arfiviricetes</taxon>
        <taxon>Mulpavirales</taxon>
        <taxon>Nanoviridae</taxon>
        <taxon>Babuvirus</taxon>
        <taxon>Babuvirus musae</taxon>
    </lineage>
</organism>
<organismHost>
    <name type="scientific">Musa</name>
    <dbReference type="NCBI Taxonomy" id="4640"/>
</organismHost>
<reference evidence="1" key="1">
    <citation type="journal article" date="2001" name="Ping Tu Hsueh Pao">
        <title>Cloning and characterization of BBTV component I.</title>
        <authorList>
            <person name="La P."/>
            <person name="Cai W.Q."/>
            <person name="Fang R.X."/>
        </authorList>
    </citation>
    <scope>NUCLEOTIDE SEQUENCE</scope>
</reference>
<accession>Q9QAH6</accession>